<dbReference type="EMBL" id="BJUB01000016">
    <property type="protein sequence ID" value="GEK23433.1"/>
    <property type="molecule type" value="Genomic_DNA"/>
</dbReference>
<dbReference type="RefSeq" id="WP_146931291.1">
    <property type="nucleotide sequence ID" value="NZ_BJUB01000016.1"/>
</dbReference>
<keyword evidence="2" id="KW-1185">Reference proteome</keyword>
<comment type="caution">
    <text evidence="1">The sequence shown here is derived from an EMBL/GenBank/DDBJ whole genome shotgun (WGS) entry which is preliminary data.</text>
</comment>
<evidence type="ECO:0000313" key="2">
    <source>
        <dbReference type="Proteomes" id="UP000321118"/>
    </source>
</evidence>
<reference evidence="1 2" key="1">
    <citation type="submission" date="2019-07" db="EMBL/GenBank/DDBJ databases">
        <title>Whole genome shotgun sequence of Cellulomonas xylanilytica NBRC 101102.</title>
        <authorList>
            <person name="Hosoyama A."/>
            <person name="Uohara A."/>
            <person name="Ohji S."/>
            <person name="Ichikawa N."/>
        </authorList>
    </citation>
    <scope>NUCLEOTIDE SEQUENCE [LARGE SCALE GENOMIC DNA]</scope>
    <source>
        <strain evidence="1 2">NBRC 101102</strain>
    </source>
</reference>
<evidence type="ECO:0008006" key="3">
    <source>
        <dbReference type="Google" id="ProtNLM"/>
    </source>
</evidence>
<accession>A0A510V990</accession>
<proteinExistence type="predicted"/>
<protein>
    <recommendedName>
        <fullName evidence="3">Polyketide cyclase / dehydrase and lipid transport</fullName>
    </recommendedName>
</protein>
<organism evidence="1 2">
    <name type="scientific">Cellulomonas xylanilytica</name>
    <dbReference type="NCBI Taxonomy" id="233583"/>
    <lineage>
        <taxon>Bacteria</taxon>
        <taxon>Bacillati</taxon>
        <taxon>Actinomycetota</taxon>
        <taxon>Actinomycetes</taxon>
        <taxon>Micrococcales</taxon>
        <taxon>Cellulomonadaceae</taxon>
        <taxon>Cellulomonas</taxon>
    </lineage>
</organism>
<dbReference type="AlphaFoldDB" id="A0A510V990"/>
<name>A0A510V990_9CELL</name>
<gene>
    <name evidence="1" type="ORF">CXY01_39530</name>
</gene>
<evidence type="ECO:0000313" key="1">
    <source>
        <dbReference type="EMBL" id="GEK23433.1"/>
    </source>
</evidence>
<sequence length="119" mass="13144">MTTDIVTSADCPGAPDAVWLSLVAPGRYDESRRTLALDHADVRLRSLTPGLGVRGTARWLGVPYRVNAYLVPVETGTRLLVTARDKGTTPVPSWRRRLSRRLAGRDLRRLVDEASRHAA</sequence>
<dbReference type="OrthoDB" id="4829511at2"/>
<dbReference type="Proteomes" id="UP000321118">
    <property type="component" value="Unassembled WGS sequence"/>
</dbReference>